<dbReference type="KEGG" id="rmr:Rmar_1003"/>
<dbReference type="AlphaFoldDB" id="D0MHD9"/>
<dbReference type="EMBL" id="CP001807">
    <property type="protein sequence ID" value="ACY47897.1"/>
    <property type="molecule type" value="Genomic_DNA"/>
</dbReference>
<dbReference type="InterPro" id="IPR026444">
    <property type="entry name" value="Secre_tail"/>
</dbReference>
<keyword evidence="1" id="KW-0732">Signal</keyword>
<dbReference type="Gene3D" id="2.60.40.4070">
    <property type="match status" value="1"/>
</dbReference>
<organism evidence="3 4">
    <name type="scientific">Rhodothermus marinus (strain ATCC 43812 / DSM 4252 / R-10)</name>
    <name type="common">Rhodothermus obamensis</name>
    <dbReference type="NCBI Taxonomy" id="518766"/>
    <lineage>
        <taxon>Bacteria</taxon>
        <taxon>Pseudomonadati</taxon>
        <taxon>Rhodothermota</taxon>
        <taxon>Rhodothermia</taxon>
        <taxon>Rhodothermales</taxon>
        <taxon>Rhodothermaceae</taxon>
        <taxon>Rhodothermus</taxon>
    </lineage>
</organism>
<name>D0MHD9_RHOM4</name>
<gene>
    <name evidence="3" type="ordered locus">Rmar_1003</name>
</gene>
<dbReference type="RefSeq" id="WP_012843509.1">
    <property type="nucleotide sequence ID" value="NC_013501.1"/>
</dbReference>
<dbReference type="Proteomes" id="UP000002221">
    <property type="component" value="Chromosome"/>
</dbReference>
<feature type="chain" id="PRO_5003010949" description="Secretion system C-terminal sorting domain-containing protein" evidence="1">
    <location>
        <begin position="25"/>
        <end position="152"/>
    </location>
</feature>
<evidence type="ECO:0000313" key="3">
    <source>
        <dbReference type="EMBL" id="ACY47897.1"/>
    </source>
</evidence>
<feature type="domain" description="Secretion system C-terminal sorting" evidence="2">
    <location>
        <begin position="74"/>
        <end position="149"/>
    </location>
</feature>
<keyword evidence="4" id="KW-1185">Reference proteome</keyword>
<dbReference type="NCBIfam" id="TIGR04183">
    <property type="entry name" value="Por_Secre_tail"/>
    <property type="match status" value="1"/>
</dbReference>
<evidence type="ECO:0000256" key="1">
    <source>
        <dbReference type="SAM" id="SignalP"/>
    </source>
</evidence>
<dbReference type="OrthoDB" id="9814616at2"/>
<dbReference type="eggNOG" id="COG3250">
    <property type="taxonomic scope" value="Bacteria"/>
</dbReference>
<dbReference type="HOGENOM" id="CLU_1720929_0_0_10"/>
<evidence type="ECO:0000313" key="4">
    <source>
        <dbReference type="Proteomes" id="UP000002221"/>
    </source>
</evidence>
<dbReference type="STRING" id="518766.Rmar_1003"/>
<dbReference type="Pfam" id="PF18962">
    <property type="entry name" value="Por_Secre_tail"/>
    <property type="match status" value="1"/>
</dbReference>
<proteinExistence type="predicted"/>
<protein>
    <recommendedName>
        <fullName evidence="2">Secretion system C-terminal sorting domain-containing protein</fullName>
    </recommendedName>
</protein>
<feature type="signal peptide" evidence="1">
    <location>
        <begin position="1"/>
        <end position="24"/>
    </location>
</feature>
<accession>D0MHD9</accession>
<sequence length="152" mass="17374">MGRAWKTIVLLGLLSLAFGPRAQAQLDTLSQRLLQLDQALREAVALRVLEVARYLVSVEDEAALPRQFALFPAYPNPFRRQATIRFQVPEPVRARLEVYDVLGRRVGVLLDEELRPGVYEVRFEAQSLASGLYFYRLTAGDFVQQRKMILIK</sequence>
<reference evidence="3 4" key="1">
    <citation type="journal article" date="2009" name="Stand. Genomic Sci.">
        <title>Complete genome sequence of Rhodothermus marinus type strain (R-10).</title>
        <authorList>
            <person name="Nolan M."/>
            <person name="Tindall B.J."/>
            <person name="Pomrenke H."/>
            <person name="Lapidus A."/>
            <person name="Copeland A."/>
            <person name="Glavina Del Rio T."/>
            <person name="Lucas S."/>
            <person name="Chen F."/>
            <person name="Tice H."/>
            <person name="Cheng J.F."/>
            <person name="Saunders E."/>
            <person name="Han C."/>
            <person name="Bruce D."/>
            <person name="Goodwin L."/>
            <person name="Chain P."/>
            <person name="Pitluck S."/>
            <person name="Ovchinikova G."/>
            <person name="Pati A."/>
            <person name="Ivanova N."/>
            <person name="Mavromatis K."/>
            <person name="Chen A."/>
            <person name="Palaniappan K."/>
            <person name="Land M."/>
            <person name="Hauser L."/>
            <person name="Chang Y.J."/>
            <person name="Jeffries C.D."/>
            <person name="Brettin T."/>
            <person name="Goker M."/>
            <person name="Bristow J."/>
            <person name="Eisen J.A."/>
            <person name="Markowitz V."/>
            <person name="Hugenholtz P."/>
            <person name="Kyrpides N.C."/>
            <person name="Klenk H.P."/>
            <person name="Detter J.C."/>
        </authorList>
    </citation>
    <scope>NUCLEOTIDE SEQUENCE [LARGE SCALE GENOMIC DNA]</scope>
    <source>
        <strain evidence="4">ATCC 43812 / DSM 4252 / R-10</strain>
    </source>
</reference>
<evidence type="ECO:0000259" key="2">
    <source>
        <dbReference type="Pfam" id="PF18962"/>
    </source>
</evidence>